<organism evidence="3 4">
    <name type="scientific">Fimbriiglobus ruber</name>
    <dbReference type="NCBI Taxonomy" id="1908690"/>
    <lineage>
        <taxon>Bacteria</taxon>
        <taxon>Pseudomonadati</taxon>
        <taxon>Planctomycetota</taxon>
        <taxon>Planctomycetia</taxon>
        <taxon>Gemmatales</taxon>
        <taxon>Gemmataceae</taxon>
        <taxon>Fimbriiglobus</taxon>
    </lineage>
</organism>
<name>A0A225EAS5_9BACT</name>
<dbReference type="Gene3D" id="2.20.28.30">
    <property type="entry name" value="RNA polymerase ii, chain L"/>
    <property type="match status" value="1"/>
</dbReference>
<protein>
    <submittedName>
        <fullName evidence="3">Uncharacterized protein</fullName>
    </submittedName>
</protein>
<evidence type="ECO:0000256" key="2">
    <source>
        <dbReference type="SAM" id="Phobius"/>
    </source>
</evidence>
<feature type="region of interest" description="Disordered" evidence="1">
    <location>
        <begin position="173"/>
        <end position="223"/>
    </location>
</feature>
<dbReference type="RefSeq" id="WP_088251709.1">
    <property type="nucleotide sequence ID" value="NZ_NIDE01000001.1"/>
</dbReference>
<dbReference type="OrthoDB" id="287427at2"/>
<reference evidence="4" key="1">
    <citation type="submission" date="2017-06" db="EMBL/GenBank/DDBJ databases">
        <title>Genome analysis of Fimbriiglobus ruber SP5, the first member of the order Planctomycetales with confirmed chitinolytic capability.</title>
        <authorList>
            <person name="Ravin N.V."/>
            <person name="Rakitin A.L."/>
            <person name="Ivanova A.A."/>
            <person name="Beletsky A.V."/>
            <person name="Kulichevskaya I.S."/>
            <person name="Mardanov A.V."/>
            <person name="Dedysh S.N."/>
        </authorList>
    </citation>
    <scope>NUCLEOTIDE SEQUENCE [LARGE SCALE GENOMIC DNA]</scope>
    <source>
        <strain evidence="4">SP5</strain>
    </source>
</reference>
<dbReference type="AlphaFoldDB" id="A0A225EAS5"/>
<accession>A0A225EAS5</accession>
<keyword evidence="4" id="KW-1185">Reference proteome</keyword>
<keyword evidence="2" id="KW-0812">Transmembrane</keyword>
<comment type="caution">
    <text evidence="3">The sequence shown here is derived from an EMBL/GenBank/DDBJ whole genome shotgun (WGS) entry which is preliminary data.</text>
</comment>
<keyword evidence="2" id="KW-1133">Transmembrane helix</keyword>
<sequence>MQQVTFPCPQCGKRMAVGLELTGRSVRCPNCRHVVVAPAASQPGPPAAKAPPGPGADLTPTMIPRPSTDFVVSITARESSESIFSDPEESEDSVFTGAAARKPELPPGPEAQQPTDKMRYLSNLTGQPTPAPTRGSPPSSGWLAPTPITPPSAPALEVPAIVPVAVQPHADTAANPFSDLAGPVPVGDASPWQAIDADDPPPPPEPPKKPSASAKPTAAPAGPVPRSQWWKYAVMGALAVYALVVTVVAAWGWLRGGESGHPLSTIPDFFGEYGKADRKKVSQVWRQYFKPDDDLPPQLRVGLGQTIAVGQLEITPLAVEERKPLLVTRFSSANATPSQKSLDACLALKLRLRNLSDDVEFCPVDPAFQTKPKPNAPAVSGLYVGKSRFPGSPVDWPFGAEIQRVYADGQENENVPLAPGATQDYVVYSVDDKKLVAAVRGEKDPMMWKLLLRRGTVRYRFSDVSVTTLVGVEFRAADVKWLPPRPAGETADKKPS</sequence>
<evidence type="ECO:0000256" key="1">
    <source>
        <dbReference type="SAM" id="MobiDB-lite"/>
    </source>
</evidence>
<gene>
    <name evidence="3" type="ORF">FRUB_00188</name>
</gene>
<proteinExistence type="predicted"/>
<feature type="transmembrane region" description="Helical" evidence="2">
    <location>
        <begin position="229"/>
        <end position="254"/>
    </location>
</feature>
<feature type="region of interest" description="Disordered" evidence="1">
    <location>
        <begin position="78"/>
        <end position="148"/>
    </location>
</feature>
<evidence type="ECO:0000313" key="3">
    <source>
        <dbReference type="EMBL" id="OWK46489.1"/>
    </source>
</evidence>
<dbReference type="EMBL" id="NIDE01000001">
    <property type="protein sequence ID" value="OWK46489.1"/>
    <property type="molecule type" value="Genomic_DNA"/>
</dbReference>
<evidence type="ECO:0000313" key="4">
    <source>
        <dbReference type="Proteomes" id="UP000214646"/>
    </source>
</evidence>
<keyword evidence="2" id="KW-0472">Membrane</keyword>
<dbReference type="Proteomes" id="UP000214646">
    <property type="component" value="Unassembled WGS sequence"/>
</dbReference>
<feature type="compositionally biased region" description="Low complexity" evidence="1">
    <location>
        <begin position="210"/>
        <end position="221"/>
    </location>
</feature>